<dbReference type="InterPro" id="IPR045276">
    <property type="entry name" value="YbiO_bact"/>
</dbReference>
<gene>
    <name evidence="11" type="ORF">BN46_0049</name>
</gene>
<evidence type="ECO:0000256" key="2">
    <source>
        <dbReference type="ARBA" id="ARBA00008017"/>
    </source>
</evidence>
<evidence type="ECO:0000256" key="7">
    <source>
        <dbReference type="SAM" id="Phobius"/>
    </source>
</evidence>
<dbReference type="EMBL" id="CAJZ01000003">
    <property type="protein sequence ID" value="CCI82804.1"/>
    <property type="molecule type" value="Genomic_DNA"/>
</dbReference>
<name>I7LB42_9CORY</name>
<dbReference type="Gene3D" id="2.30.30.60">
    <property type="match status" value="1"/>
</dbReference>
<dbReference type="InterPro" id="IPR049142">
    <property type="entry name" value="MS_channel_1st"/>
</dbReference>
<dbReference type="GO" id="GO:0005886">
    <property type="term" value="C:plasma membrane"/>
    <property type="evidence" value="ECO:0007669"/>
    <property type="project" value="UniProtKB-SubCell"/>
</dbReference>
<evidence type="ECO:0000313" key="12">
    <source>
        <dbReference type="Proteomes" id="UP000011016"/>
    </source>
</evidence>
<feature type="domain" description="Mechanosensitive ion channel transmembrane helices 2/3" evidence="10">
    <location>
        <begin position="149"/>
        <end position="188"/>
    </location>
</feature>
<evidence type="ECO:0000256" key="6">
    <source>
        <dbReference type="ARBA" id="ARBA00023136"/>
    </source>
</evidence>
<dbReference type="PANTHER" id="PTHR30460:SF0">
    <property type="entry name" value="MODERATE CONDUCTANCE MECHANOSENSITIVE CHANNEL YBIO"/>
    <property type="match status" value="1"/>
</dbReference>
<keyword evidence="5 7" id="KW-1133">Transmembrane helix</keyword>
<comment type="caution">
    <text evidence="11">The sequence shown here is derived from an EMBL/GenBank/DDBJ whole genome shotgun (WGS) entry which is preliminary data.</text>
</comment>
<dbReference type="InterPro" id="IPR023408">
    <property type="entry name" value="MscS_beta-dom_sf"/>
</dbReference>
<reference evidence="11 12" key="1">
    <citation type="journal article" date="2012" name="J. Bacteriol.">
        <title>Draft Genome Sequence of Turicella otitidis ATCC 51513, Isolated from Middle Ear Fluid from a Child with Otitis Media.</title>
        <authorList>
            <person name="Brinkrolf K."/>
            <person name="Schneider J."/>
            <person name="Knecht M."/>
            <person name="Ruckert C."/>
            <person name="Tauch A."/>
        </authorList>
    </citation>
    <scope>NUCLEOTIDE SEQUENCE [LARGE SCALE GENOMIC DNA]</scope>
    <source>
        <strain evidence="11 12">ATCC 51513</strain>
    </source>
</reference>
<evidence type="ECO:0000256" key="4">
    <source>
        <dbReference type="ARBA" id="ARBA00022692"/>
    </source>
</evidence>
<dbReference type="Proteomes" id="UP000011016">
    <property type="component" value="Unassembled WGS sequence"/>
</dbReference>
<feature type="domain" description="Mechanosensitive ion channel MscS" evidence="8">
    <location>
        <begin position="190"/>
        <end position="254"/>
    </location>
</feature>
<dbReference type="Gene3D" id="1.10.287.1260">
    <property type="match status" value="1"/>
</dbReference>
<protein>
    <submittedName>
        <fullName evidence="11">Putative membrane protein</fullName>
    </submittedName>
</protein>
<dbReference type="Pfam" id="PF21082">
    <property type="entry name" value="MS_channel_3rd"/>
    <property type="match status" value="1"/>
</dbReference>
<dbReference type="PANTHER" id="PTHR30460">
    <property type="entry name" value="MODERATE CONDUCTANCE MECHANOSENSITIVE CHANNEL YBIO"/>
    <property type="match status" value="1"/>
</dbReference>
<comment type="subcellular location">
    <subcellularLocation>
        <location evidence="1">Cell membrane</location>
        <topology evidence="1">Multi-pass membrane protein</topology>
    </subcellularLocation>
</comment>
<sequence length="380" mass="41750">MAPNPTRGWGRPRRGRVPRAARRGWLPWAVMVSGGSPTALLAQDSPTLDQIANEAVSFWERPEVQDWLVERPVRIAIILLVATVLQLVLRRIINKFAQHNMANTKKKVHGRRARSAIALTDSKEKADELQATRRAARVKTLASVGKSTVAIVVWTLATLMILENLGLNISPILASAGVAGIAIGFGAQEVVRDFLSGVFMLVEDQFGVGDTIDVGGDIIGDVEDISLRLTTLRDIDGVVWYVRNGEILRVGNHTDDFSITRLQIPVSLNNDPDRARDVILDAIKRGMQDEPIKDIVLGEPNMQGVSIFETDHISYRISIKTLPGSHWDVERYLHIRILKALNEAGITTPYPNGIGVQRPAVLDEPDEAQSTGAHAAEDND</sequence>
<dbReference type="InterPro" id="IPR010920">
    <property type="entry name" value="LSM_dom_sf"/>
</dbReference>
<comment type="similarity">
    <text evidence="2">Belongs to the MscS (TC 1.A.23) family.</text>
</comment>
<evidence type="ECO:0000259" key="9">
    <source>
        <dbReference type="Pfam" id="PF21082"/>
    </source>
</evidence>
<dbReference type="InterPro" id="IPR011066">
    <property type="entry name" value="MscS_channel_C_sf"/>
</dbReference>
<dbReference type="SUPFAM" id="SSF82689">
    <property type="entry name" value="Mechanosensitive channel protein MscS (YggB), C-terminal domain"/>
    <property type="match status" value="1"/>
</dbReference>
<dbReference type="Pfam" id="PF00924">
    <property type="entry name" value="MS_channel_2nd"/>
    <property type="match status" value="1"/>
</dbReference>
<evidence type="ECO:0000313" key="11">
    <source>
        <dbReference type="EMBL" id="CCI82804.1"/>
    </source>
</evidence>
<evidence type="ECO:0000259" key="10">
    <source>
        <dbReference type="Pfam" id="PF21088"/>
    </source>
</evidence>
<keyword evidence="4 7" id="KW-0812">Transmembrane</keyword>
<dbReference type="SUPFAM" id="SSF50182">
    <property type="entry name" value="Sm-like ribonucleoproteins"/>
    <property type="match status" value="1"/>
</dbReference>
<feature type="transmembrane region" description="Helical" evidence="7">
    <location>
        <begin position="73"/>
        <end position="93"/>
    </location>
</feature>
<evidence type="ECO:0000256" key="5">
    <source>
        <dbReference type="ARBA" id="ARBA00022989"/>
    </source>
</evidence>
<accession>I7LB42</accession>
<dbReference type="SUPFAM" id="SSF82861">
    <property type="entry name" value="Mechanosensitive channel protein MscS (YggB), transmembrane region"/>
    <property type="match status" value="1"/>
</dbReference>
<dbReference type="InterPro" id="IPR049278">
    <property type="entry name" value="MS_channel_C"/>
</dbReference>
<dbReference type="Gene3D" id="3.30.70.100">
    <property type="match status" value="1"/>
</dbReference>
<dbReference type="GO" id="GO:0008381">
    <property type="term" value="F:mechanosensitive monoatomic ion channel activity"/>
    <property type="evidence" value="ECO:0007669"/>
    <property type="project" value="InterPro"/>
</dbReference>
<keyword evidence="3" id="KW-1003">Cell membrane</keyword>
<evidence type="ECO:0000256" key="1">
    <source>
        <dbReference type="ARBA" id="ARBA00004651"/>
    </source>
</evidence>
<organism evidence="11 12">
    <name type="scientific">Corynebacterium otitidis ATCC 51513</name>
    <dbReference type="NCBI Taxonomy" id="883169"/>
    <lineage>
        <taxon>Bacteria</taxon>
        <taxon>Bacillati</taxon>
        <taxon>Actinomycetota</taxon>
        <taxon>Actinomycetes</taxon>
        <taxon>Mycobacteriales</taxon>
        <taxon>Corynebacteriaceae</taxon>
        <taxon>Corynebacterium</taxon>
    </lineage>
</organism>
<evidence type="ECO:0000256" key="3">
    <source>
        <dbReference type="ARBA" id="ARBA00022475"/>
    </source>
</evidence>
<evidence type="ECO:0000259" key="8">
    <source>
        <dbReference type="Pfam" id="PF00924"/>
    </source>
</evidence>
<dbReference type="InterPro" id="IPR006685">
    <property type="entry name" value="MscS_channel_2nd"/>
</dbReference>
<keyword evidence="6 7" id="KW-0472">Membrane</keyword>
<dbReference type="AlphaFoldDB" id="I7LB42"/>
<dbReference type="InterPro" id="IPR011014">
    <property type="entry name" value="MscS_channel_TM-2"/>
</dbReference>
<feature type="domain" description="Mechanosensitive ion channel MscS C-terminal" evidence="9">
    <location>
        <begin position="262"/>
        <end position="346"/>
    </location>
</feature>
<dbReference type="Pfam" id="PF21088">
    <property type="entry name" value="MS_channel_1st"/>
    <property type="match status" value="1"/>
</dbReference>
<proteinExistence type="inferred from homology"/>
<feature type="transmembrane region" description="Helical" evidence="7">
    <location>
        <begin position="143"/>
        <end position="162"/>
    </location>
</feature>